<sequence>MSSNTPSSPPGLPEHDEHDNSIAKVASPITEMGETSEGELTAAIESLRSALAEMRSSANTATVEQWRDWGQRIEHLSLTVSRHEDLHPIVSAVTRYMLIRDPSIRTEQGATFEAGSQTKYTGDVSREIEPIIFRFEEVHKSIFDVQCEISRQKQRSPAVSEDVEGAREICLKVATEQSHNLGQHIDFLGSWIDQFGGGDTGLCGRRNDLEKQPKRGRFGNAYSGLKSQRARSQSITGVVASDTDPEESPDPFAEHQGDQKPDPPPLDKSFAELFPEVPS</sequence>
<proteinExistence type="predicted"/>
<feature type="region of interest" description="Disordered" evidence="1">
    <location>
        <begin position="1"/>
        <end position="21"/>
    </location>
</feature>
<organism evidence="2 3">
    <name type="scientific">Papiliotrema laurentii</name>
    <name type="common">Cryptococcus laurentii</name>
    <dbReference type="NCBI Taxonomy" id="5418"/>
    <lineage>
        <taxon>Eukaryota</taxon>
        <taxon>Fungi</taxon>
        <taxon>Dikarya</taxon>
        <taxon>Basidiomycota</taxon>
        <taxon>Agaricomycotina</taxon>
        <taxon>Tremellomycetes</taxon>
        <taxon>Tremellales</taxon>
        <taxon>Rhynchogastremaceae</taxon>
        <taxon>Papiliotrema</taxon>
    </lineage>
</organism>
<dbReference type="AlphaFoldDB" id="A0AAD9CUV0"/>
<dbReference type="EMBL" id="JAODAN010000010">
    <property type="protein sequence ID" value="KAK1921862.1"/>
    <property type="molecule type" value="Genomic_DNA"/>
</dbReference>
<gene>
    <name evidence="2" type="ORF">DB88DRAFT_474977</name>
</gene>
<evidence type="ECO:0000256" key="1">
    <source>
        <dbReference type="SAM" id="MobiDB-lite"/>
    </source>
</evidence>
<feature type="region of interest" description="Disordered" evidence="1">
    <location>
        <begin position="204"/>
        <end position="279"/>
    </location>
</feature>
<dbReference type="Proteomes" id="UP001182556">
    <property type="component" value="Unassembled WGS sequence"/>
</dbReference>
<feature type="compositionally biased region" description="Basic and acidic residues" evidence="1">
    <location>
        <begin position="252"/>
        <end position="261"/>
    </location>
</feature>
<evidence type="ECO:0000313" key="3">
    <source>
        <dbReference type="Proteomes" id="UP001182556"/>
    </source>
</evidence>
<keyword evidence="3" id="KW-1185">Reference proteome</keyword>
<evidence type="ECO:0000313" key="2">
    <source>
        <dbReference type="EMBL" id="KAK1921862.1"/>
    </source>
</evidence>
<comment type="caution">
    <text evidence="2">The sequence shown here is derived from an EMBL/GenBank/DDBJ whole genome shotgun (WGS) entry which is preliminary data.</text>
</comment>
<reference evidence="2" key="1">
    <citation type="submission" date="2023-02" db="EMBL/GenBank/DDBJ databases">
        <title>Identification and recombinant expression of a fungal hydrolase from Papiliotrema laurentii that hydrolyzes apple cutin and clears colloidal polyester polyurethane.</title>
        <authorList>
            <consortium name="DOE Joint Genome Institute"/>
            <person name="Roman V.A."/>
            <person name="Bojanowski C."/>
            <person name="Crable B.R."/>
            <person name="Wagner D.N."/>
            <person name="Hung C.S."/>
            <person name="Nadeau L.J."/>
            <person name="Schratz L."/>
            <person name="Haridas S."/>
            <person name="Pangilinan J."/>
            <person name="Lipzen A."/>
            <person name="Na H."/>
            <person name="Yan M."/>
            <person name="Ng V."/>
            <person name="Grigoriev I.V."/>
            <person name="Spatafora J.W."/>
            <person name="Barlow D."/>
            <person name="Biffinger J."/>
            <person name="Kelley-Loughnane N."/>
            <person name="Varaljay V.A."/>
            <person name="Crookes-Goodson W.J."/>
        </authorList>
    </citation>
    <scope>NUCLEOTIDE SEQUENCE</scope>
    <source>
        <strain evidence="2">5307AH</strain>
    </source>
</reference>
<accession>A0AAD9CUV0</accession>
<protein>
    <submittedName>
        <fullName evidence="2">Uncharacterized protein</fullName>
    </submittedName>
</protein>
<name>A0AAD9CUV0_PAPLA</name>